<reference evidence="1" key="1">
    <citation type="submission" date="2015-12" db="EMBL/GenBank/DDBJ databases">
        <title>De novo transcriptome assembly of four potential Pierce s Disease insect vectors from Arizona vineyards.</title>
        <authorList>
            <person name="Tassone E.E."/>
        </authorList>
    </citation>
    <scope>NUCLEOTIDE SEQUENCE</scope>
</reference>
<accession>A0A1B6EBG9</accession>
<sequence length="158" mass="17781">MSDILFGNLFRNVQDEHDERFLGSAWNRDLFIKPGPGHLVEALLIRRLVVLGLGKLEQDPRGGLSERKRSPEIHLLADVRRLLHIELVAGRQEESAFTQKVIRLGQLGVRVVLVTMTLGLLHVGVRGLVETQQRATLAARLHRRTVALMSSDPEDTRT</sequence>
<dbReference type="EMBL" id="GEDC01002058">
    <property type="protein sequence ID" value="JAS35240.1"/>
    <property type="molecule type" value="Transcribed_RNA"/>
</dbReference>
<evidence type="ECO:0000313" key="1">
    <source>
        <dbReference type="EMBL" id="JAS35240.1"/>
    </source>
</evidence>
<organism evidence="1">
    <name type="scientific">Clastoptera arizonana</name>
    <name type="common">Arizona spittle bug</name>
    <dbReference type="NCBI Taxonomy" id="38151"/>
    <lineage>
        <taxon>Eukaryota</taxon>
        <taxon>Metazoa</taxon>
        <taxon>Ecdysozoa</taxon>
        <taxon>Arthropoda</taxon>
        <taxon>Hexapoda</taxon>
        <taxon>Insecta</taxon>
        <taxon>Pterygota</taxon>
        <taxon>Neoptera</taxon>
        <taxon>Paraneoptera</taxon>
        <taxon>Hemiptera</taxon>
        <taxon>Auchenorrhyncha</taxon>
        <taxon>Cercopoidea</taxon>
        <taxon>Clastopteridae</taxon>
        <taxon>Clastoptera</taxon>
    </lineage>
</organism>
<protein>
    <submittedName>
        <fullName evidence="1">Uncharacterized protein</fullName>
    </submittedName>
</protein>
<gene>
    <name evidence="1" type="ORF">g.2839</name>
</gene>
<feature type="non-terminal residue" evidence="1">
    <location>
        <position position="158"/>
    </location>
</feature>
<name>A0A1B6EBG9_9HEMI</name>
<dbReference type="AlphaFoldDB" id="A0A1B6EBG9"/>
<proteinExistence type="predicted"/>